<organism evidence="1 2">
    <name type="scientific">Alteribacter keqinensis</name>
    <dbReference type="NCBI Taxonomy" id="2483800"/>
    <lineage>
        <taxon>Bacteria</taxon>
        <taxon>Bacillati</taxon>
        <taxon>Bacillota</taxon>
        <taxon>Bacilli</taxon>
        <taxon>Bacillales</taxon>
        <taxon>Bacillaceae</taxon>
        <taxon>Alteribacter</taxon>
    </lineage>
</organism>
<name>A0A3M7TTW8_9BACI</name>
<dbReference type="InterPro" id="IPR023203">
    <property type="entry name" value="TTHA0068_sf"/>
</dbReference>
<evidence type="ECO:0000313" key="1">
    <source>
        <dbReference type="EMBL" id="RNA69078.1"/>
    </source>
</evidence>
<dbReference type="PANTHER" id="PTHR34796:SF1">
    <property type="entry name" value="EXPRESSED PROTEIN"/>
    <property type="match status" value="1"/>
</dbReference>
<keyword evidence="2" id="KW-1185">Reference proteome</keyword>
<protein>
    <submittedName>
        <fullName evidence="1">DUF309 domain-containing protein</fullName>
    </submittedName>
</protein>
<dbReference type="InterPro" id="IPR005500">
    <property type="entry name" value="DUF309"/>
</dbReference>
<dbReference type="RefSeq" id="WP_122896600.1">
    <property type="nucleotide sequence ID" value="NZ_RHIB01000001.1"/>
</dbReference>
<dbReference type="SUPFAM" id="SSF140663">
    <property type="entry name" value="TTHA0068-like"/>
    <property type="match status" value="1"/>
</dbReference>
<comment type="caution">
    <text evidence="1">The sequence shown here is derived from an EMBL/GenBank/DDBJ whole genome shotgun (WGS) entry which is preliminary data.</text>
</comment>
<evidence type="ECO:0000313" key="2">
    <source>
        <dbReference type="Proteomes" id="UP000278746"/>
    </source>
</evidence>
<dbReference type="Proteomes" id="UP000278746">
    <property type="component" value="Unassembled WGS sequence"/>
</dbReference>
<proteinExistence type="predicted"/>
<dbReference type="Pfam" id="PF03745">
    <property type="entry name" value="DUF309"/>
    <property type="match status" value="1"/>
</dbReference>
<sequence>MKNYPEAYIEYLVYFQGERDLFECHEVMEEYWKKDRQPQWLALIQLAVAMYHHRQENYPGAKKLLKKVIAMIETDPFRYTKLGIDTPSLLGQLKRREVKIDNKEPYETFNLTLNDQKLEKDCISLCAARGVKWGSTEDLTDKNLIYRHKRRDRTDVIKARKTSLLEKKKERG</sequence>
<dbReference type="Gene3D" id="1.10.3450.10">
    <property type="entry name" value="TTHA0068-like"/>
    <property type="match status" value="1"/>
</dbReference>
<dbReference type="AlphaFoldDB" id="A0A3M7TTW8"/>
<reference evidence="1 2" key="1">
    <citation type="submission" date="2018-10" db="EMBL/GenBank/DDBJ databases">
        <title>Bacillus Keqinensis sp. nov., a moderately halophilic bacterium isolated from a saline-alkaline lake.</title>
        <authorList>
            <person name="Wang H."/>
        </authorList>
    </citation>
    <scope>NUCLEOTIDE SEQUENCE [LARGE SCALE GENOMIC DNA]</scope>
    <source>
        <strain evidence="1 2">KQ-3</strain>
    </source>
</reference>
<accession>A0A3M7TTW8</accession>
<dbReference type="OrthoDB" id="165483at2"/>
<dbReference type="EMBL" id="RHIB01000001">
    <property type="protein sequence ID" value="RNA69078.1"/>
    <property type="molecule type" value="Genomic_DNA"/>
</dbReference>
<dbReference type="PANTHER" id="PTHR34796">
    <property type="entry name" value="EXPRESSED PROTEIN"/>
    <property type="match status" value="1"/>
</dbReference>
<gene>
    <name evidence="1" type="ORF">EBO34_03740</name>
</gene>